<keyword evidence="3 6" id="KW-0815">Transposition</keyword>
<comment type="similarity">
    <text evidence="2 6">Belongs to the transposase mutator family.</text>
</comment>
<organism evidence="7 8">
    <name type="scientific">Azospirillum thermophilum</name>
    <dbReference type="NCBI Taxonomy" id="2202148"/>
    <lineage>
        <taxon>Bacteria</taxon>
        <taxon>Pseudomonadati</taxon>
        <taxon>Pseudomonadota</taxon>
        <taxon>Alphaproteobacteria</taxon>
        <taxon>Rhodospirillales</taxon>
        <taxon>Azospirillaceae</taxon>
        <taxon>Azospirillum</taxon>
    </lineage>
</organism>
<dbReference type="InterPro" id="IPR001207">
    <property type="entry name" value="Transposase_mutator"/>
</dbReference>
<dbReference type="AlphaFoldDB" id="A0A2S2CLJ2"/>
<accession>A0A2S2CLJ2</accession>
<reference evidence="8" key="1">
    <citation type="submission" date="2018-05" db="EMBL/GenBank/DDBJ databases">
        <title>Azospirillum thermophila sp. nov., a novel isolated from hot spring.</title>
        <authorList>
            <person name="Zhao Z."/>
        </authorList>
    </citation>
    <scope>NUCLEOTIDE SEQUENCE [LARGE SCALE GENOMIC DNA]</scope>
    <source>
        <strain evidence="8">CFH 70021</strain>
    </source>
</reference>
<keyword evidence="6" id="KW-0814">Transposable element</keyword>
<evidence type="ECO:0000256" key="6">
    <source>
        <dbReference type="RuleBase" id="RU365089"/>
    </source>
</evidence>
<dbReference type="Pfam" id="PF00872">
    <property type="entry name" value="Transposase_mut"/>
    <property type="match status" value="1"/>
</dbReference>
<evidence type="ECO:0000256" key="4">
    <source>
        <dbReference type="ARBA" id="ARBA00023125"/>
    </source>
</evidence>
<evidence type="ECO:0000313" key="8">
    <source>
        <dbReference type="Proteomes" id="UP000245629"/>
    </source>
</evidence>
<protein>
    <recommendedName>
        <fullName evidence="6">Mutator family transposase</fullName>
    </recommendedName>
</protein>
<dbReference type="GO" id="GO:0003677">
    <property type="term" value="F:DNA binding"/>
    <property type="evidence" value="ECO:0007669"/>
    <property type="project" value="UniProtKB-UniRule"/>
</dbReference>
<gene>
    <name evidence="7" type="ORF">DEW08_03515</name>
</gene>
<comment type="function">
    <text evidence="1 6">Required for the transposition of the insertion element.</text>
</comment>
<dbReference type="GO" id="GO:0006313">
    <property type="term" value="P:DNA transposition"/>
    <property type="evidence" value="ECO:0007669"/>
    <property type="project" value="UniProtKB-UniRule"/>
</dbReference>
<sequence length="244" mass="27005">MTWLCSEAIVDFSVMTGARIRSYIRSRLTAGFDCLLISDAGRGAPRRTRLQRRTLRAHRGRTVHQPAARTPGRIASAVMPVIIISRLPTNYATEPINMLNKVPKTHQPAMKTDLKEIWMAADRASATAAPTTFEKRYPAKDAKAVDCLSRDRDALLAFYAFPAEHWARAGANPIESVLGMVRHRTVRAKGALPQDTAKLMVFKLISAAKTWRRLNGETLLPKVIRGVTFRDGVEVTDATAQDAA</sequence>
<evidence type="ECO:0000313" key="7">
    <source>
        <dbReference type="EMBL" id="AWK85364.1"/>
    </source>
</evidence>
<evidence type="ECO:0000256" key="1">
    <source>
        <dbReference type="ARBA" id="ARBA00002190"/>
    </source>
</evidence>
<dbReference type="GO" id="GO:0004803">
    <property type="term" value="F:transposase activity"/>
    <property type="evidence" value="ECO:0007669"/>
    <property type="project" value="UniProtKB-UniRule"/>
</dbReference>
<dbReference type="Proteomes" id="UP000245629">
    <property type="component" value="Chromosome 1"/>
</dbReference>
<keyword evidence="8" id="KW-1185">Reference proteome</keyword>
<dbReference type="KEGG" id="azz:DEW08_03515"/>
<dbReference type="PANTHER" id="PTHR33217:SF9">
    <property type="entry name" value="MUTATOR FAMILY TRANSPOSASE"/>
    <property type="match status" value="1"/>
</dbReference>
<dbReference type="EMBL" id="CP029352">
    <property type="protein sequence ID" value="AWK85364.1"/>
    <property type="molecule type" value="Genomic_DNA"/>
</dbReference>
<name>A0A2S2CLJ2_9PROT</name>
<keyword evidence="4 6" id="KW-0238">DNA-binding</keyword>
<keyword evidence="5 6" id="KW-0233">DNA recombination</keyword>
<dbReference type="PANTHER" id="PTHR33217">
    <property type="entry name" value="TRANSPOSASE FOR INSERTION SEQUENCE ELEMENT IS1081"/>
    <property type="match status" value="1"/>
</dbReference>
<proteinExistence type="inferred from homology"/>
<evidence type="ECO:0000256" key="5">
    <source>
        <dbReference type="ARBA" id="ARBA00023172"/>
    </source>
</evidence>
<evidence type="ECO:0000256" key="3">
    <source>
        <dbReference type="ARBA" id="ARBA00022578"/>
    </source>
</evidence>
<evidence type="ECO:0000256" key="2">
    <source>
        <dbReference type="ARBA" id="ARBA00010961"/>
    </source>
</evidence>